<evidence type="ECO:0000256" key="2">
    <source>
        <dbReference type="ARBA" id="ARBA00022837"/>
    </source>
</evidence>
<feature type="compositionally biased region" description="Basic and acidic residues" evidence="6">
    <location>
        <begin position="2093"/>
        <end position="2141"/>
    </location>
</feature>
<feature type="compositionally biased region" description="Basic and acidic residues" evidence="6">
    <location>
        <begin position="2419"/>
        <end position="2452"/>
    </location>
</feature>
<feature type="region of interest" description="Disordered" evidence="6">
    <location>
        <begin position="2664"/>
        <end position="2821"/>
    </location>
</feature>
<evidence type="ECO:0000256" key="1">
    <source>
        <dbReference type="ARBA" id="ARBA00007828"/>
    </source>
</evidence>
<feature type="region of interest" description="Disordered" evidence="6">
    <location>
        <begin position="755"/>
        <end position="787"/>
    </location>
</feature>
<dbReference type="EnsemblMetazoa" id="CLYHEMT005312.1">
    <property type="protein sequence ID" value="CLYHEMP005312.1"/>
    <property type="gene ID" value="CLYHEMG005312"/>
</dbReference>
<evidence type="ECO:0000313" key="8">
    <source>
        <dbReference type="EnsemblMetazoa" id="CLYHEMP005312.1"/>
    </source>
</evidence>
<dbReference type="PROSITE" id="PS50222">
    <property type="entry name" value="EF_HAND_2"/>
    <property type="match status" value="2"/>
</dbReference>
<feature type="compositionally biased region" description="Basic and acidic residues" evidence="6">
    <location>
        <begin position="2558"/>
        <end position="2568"/>
    </location>
</feature>
<keyword evidence="5" id="KW-0175">Coiled coil</keyword>
<dbReference type="OrthoDB" id="10072101at2759"/>
<feature type="region of interest" description="Disordered" evidence="6">
    <location>
        <begin position="2359"/>
        <end position="2607"/>
    </location>
</feature>
<feature type="coiled-coil region" evidence="5">
    <location>
        <begin position="1238"/>
        <end position="1317"/>
    </location>
</feature>
<dbReference type="InterPro" id="IPR018247">
    <property type="entry name" value="EF_Hand_1_Ca_BS"/>
</dbReference>
<feature type="coiled-coil region" evidence="5">
    <location>
        <begin position="911"/>
        <end position="973"/>
    </location>
</feature>
<feature type="region of interest" description="Disordered" evidence="6">
    <location>
        <begin position="861"/>
        <end position="904"/>
    </location>
</feature>
<proteinExistence type="inferred from homology"/>
<feature type="domain" description="EF-hand" evidence="7">
    <location>
        <begin position="76"/>
        <end position="111"/>
    </location>
</feature>
<evidence type="ECO:0000256" key="3">
    <source>
        <dbReference type="ARBA" id="ARBA00023223"/>
    </source>
</evidence>
<dbReference type="Proteomes" id="UP000594262">
    <property type="component" value="Unplaced"/>
</dbReference>
<name>A0A7M5USZ7_9CNID</name>
<dbReference type="GeneID" id="136799782"/>
<comment type="similarity">
    <text evidence="1">Belongs to the aequorin family.</text>
</comment>
<organism evidence="8 9">
    <name type="scientific">Clytia hemisphaerica</name>
    <dbReference type="NCBI Taxonomy" id="252671"/>
    <lineage>
        <taxon>Eukaryota</taxon>
        <taxon>Metazoa</taxon>
        <taxon>Cnidaria</taxon>
        <taxon>Hydrozoa</taxon>
        <taxon>Hydroidolina</taxon>
        <taxon>Leptothecata</taxon>
        <taxon>Obeliida</taxon>
        <taxon>Clytiidae</taxon>
        <taxon>Clytia</taxon>
    </lineage>
</organism>
<feature type="compositionally biased region" description="Basic and acidic residues" evidence="6">
    <location>
        <begin position="1978"/>
        <end position="2002"/>
    </location>
</feature>
<dbReference type="InterPro" id="IPR011992">
    <property type="entry name" value="EF-hand-dom_pair"/>
</dbReference>
<feature type="compositionally biased region" description="Basic and acidic residues" evidence="6">
    <location>
        <begin position="2359"/>
        <end position="2376"/>
    </location>
</feature>
<feature type="region of interest" description="Disordered" evidence="6">
    <location>
        <begin position="1705"/>
        <end position="1730"/>
    </location>
</feature>
<evidence type="ECO:0000256" key="4">
    <source>
        <dbReference type="ARBA" id="ARBA00023262"/>
    </source>
</evidence>
<dbReference type="PROSITE" id="PS00018">
    <property type="entry name" value="EF_HAND_1"/>
    <property type="match status" value="1"/>
</dbReference>
<feature type="compositionally biased region" description="Basic and acidic residues" evidence="6">
    <location>
        <begin position="2588"/>
        <end position="2607"/>
    </location>
</feature>
<dbReference type="GO" id="GO:0008218">
    <property type="term" value="P:bioluminescence"/>
    <property type="evidence" value="ECO:0007669"/>
    <property type="project" value="UniProtKB-KW"/>
</dbReference>
<evidence type="ECO:0000259" key="7">
    <source>
        <dbReference type="PROSITE" id="PS50222"/>
    </source>
</evidence>
<reference evidence="8" key="1">
    <citation type="submission" date="2021-01" db="UniProtKB">
        <authorList>
            <consortium name="EnsemblMetazoa"/>
        </authorList>
    </citation>
    <scope>IDENTIFICATION</scope>
</reference>
<feature type="region of interest" description="Disordered" evidence="6">
    <location>
        <begin position="1975"/>
        <end position="2020"/>
    </location>
</feature>
<feature type="domain" description="EF-hand" evidence="7">
    <location>
        <begin position="1"/>
        <end position="36"/>
    </location>
</feature>
<feature type="compositionally biased region" description="Basic and acidic residues" evidence="6">
    <location>
        <begin position="861"/>
        <end position="878"/>
    </location>
</feature>
<evidence type="ECO:0000256" key="5">
    <source>
        <dbReference type="SAM" id="Coils"/>
    </source>
</evidence>
<feature type="compositionally biased region" description="Basic and acidic residues" evidence="6">
    <location>
        <begin position="2725"/>
        <end position="2744"/>
    </location>
</feature>
<keyword evidence="2" id="KW-0106">Calcium</keyword>
<feature type="compositionally biased region" description="Basic and acidic residues" evidence="6">
    <location>
        <begin position="2779"/>
        <end position="2793"/>
    </location>
</feature>
<keyword evidence="4" id="KW-0599">Photoprotein</keyword>
<dbReference type="SUPFAM" id="SSF47473">
    <property type="entry name" value="EF-hand"/>
    <property type="match status" value="1"/>
</dbReference>
<feature type="compositionally biased region" description="Acidic residues" evidence="6">
    <location>
        <begin position="765"/>
        <end position="777"/>
    </location>
</feature>
<feature type="compositionally biased region" description="Basic and acidic residues" evidence="6">
    <location>
        <begin position="755"/>
        <end position="764"/>
    </location>
</feature>
<feature type="compositionally biased region" description="Basic and acidic residues" evidence="6">
    <location>
        <begin position="442"/>
        <end position="452"/>
    </location>
</feature>
<evidence type="ECO:0000256" key="6">
    <source>
        <dbReference type="SAM" id="MobiDB-lite"/>
    </source>
</evidence>
<feature type="region of interest" description="Disordered" evidence="6">
    <location>
        <begin position="438"/>
        <end position="472"/>
    </location>
</feature>
<keyword evidence="3" id="KW-0455">Luminescence</keyword>
<dbReference type="RefSeq" id="XP_066912594.1">
    <property type="nucleotide sequence ID" value="XM_067056493.1"/>
</dbReference>
<feature type="compositionally biased region" description="Polar residues" evidence="6">
    <location>
        <begin position="2745"/>
        <end position="2754"/>
    </location>
</feature>
<feature type="coiled-coil region" evidence="5">
    <location>
        <begin position="164"/>
        <end position="219"/>
    </location>
</feature>
<feature type="compositionally biased region" description="Basic and acidic residues" evidence="6">
    <location>
        <begin position="2509"/>
        <end position="2543"/>
    </location>
</feature>
<feature type="region of interest" description="Disordered" evidence="6">
    <location>
        <begin position="2093"/>
        <end position="2165"/>
    </location>
</feature>
<feature type="region of interest" description="Disordered" evidence="6">
    <location>
        <begin position="1575"/>
        <end position="1599"/>
    </location>
</feature>
<feature type="compositionally biased region" description="Acidic residues" evidence="6">
    <location>
        <begin position="2003"/>
        <end position="2016"/>
    </location>
</feature>
<evidence type="ECO:0000313" key="9">
    <source>
        <dbReference type="Proteomes" id="UP000594262"/>
    </source>
</evidence>
<feature type="compositionally biased region" description="Acidic residues" evidence="6">
    <location>
        <begin position="889"/>
        <end position="902"/>
    </location>
</feature>
<feature type="compositionally biased region" description="Basic and acidic residues" evidence="6">
    <location>
        <begin position="2665"/>
        <end position="2701"/>
    </location>
</feature>
<accession>A0A7M5USZ7</accession>
<dbReference type="InterPro" id="IPR002048">
    <property type="entry name" value="EF_hand_dom"/>
</dbReference>
<keyword evidence="9" id="KW-1185">Reference proteome</keyword>
<dbReference type="GO" id="GO:0005509">
    <property type="term" value="F:calcium ion binding"/>
    <property type="evidence" value="ECO:0007669"/>
    <property type="project" value="InterPro"/>
</dbReference>
<feature type="compositionally biased region" description="Basic and acidic residues" evidence="6">
    <location>
        <begin position="2400"/>
        <end position="2410"/>
    </location>
</feature>
<protein>
    <recommendedName>
        <fullName evidence="7">EF-hand domain-containing protein</fullName>
    </recommendedName>
</protein>
<sequence>MVLQDLDYIFDTLDVNCNGYIEWLELKEFDEELFHDGLDIEQIESAIAMVCGSKANGRCRKEYFPDLIKEIERRHFMEEKIKWDFRALDKEDNGRISLESALFLFKAVHGEKFSQRYWNLFADSRLDPYEDVYFDEIKLFLCNIPEYASSNGDQEYFQQQLAVRENAKKLLEEEHQILEKIQHDESKQAAMEQAKIEESNRLKQRADNLLNRMDEIGIEALLEDDMDLSEYGGRAKEKVTVTEILDALKQKYMVLREKLLGEMLRTSIGNGMWQTLSEHEQHQKLLQLKMKEEKLRREGKLETMAIHLPGASTAVQYNVFGLMGESEAELEQRITDQNSKVEESGLSLDEVASEFSKKLDTLEQSNSTTDHMLLDLNKRFTLEYEILSKKLQGLSHYQSLTPAQRERYLFSLVQARLRGVQENEFVAASLTVGLSERIQPQKNDRSQKDPAKHSLLSESRLKQNKARRSYDGPVVPPRLFPLKSKFGRVDYVLQLVQECERRYALEREFLLSASNSREFTMHRSSARGLTEDERQRQLQVLLAQRQGWRDHKTSKEKISASQQNRGYLTEAFALKFESLKHEMEEKEPKSTRDSNVLIEILAALQRKQDGECQKILDVGSLSKGELEGHWHEQTNAILEEWFDNVAAILFGILETSPEEEELLKALNDKYDSLRDKLLLDSLMNQFGKSEWDRLSEQERQNQLAKMRMLEKKLRREGKYDELAKLLGDAASDSDALGKLMGENRQKYLDQLNERLRNRQRRIDNGEDPDDLSDDDQMMDEKVDKSSGNLLKDLDNRFENERDALLRKLREEQDRQARERERQAELARLRMEARKAERESNFDGAALVLGLAERNKAALEDRLKSDRERQEQLARERLAARRNRKKSSKDEDEVDPIQPDSDDITGWQDSVLKELERKHSKERNLLLDLLQEGDSEDFRQEAREMSMDDRNKRLATLRAKREQLDLTIKGEQEEHIPILEMALAVKYVSCVEKLKREKAGNESDVTPDDVIISMTADLQQLQDEETKGVLESLQAMNVEELSTLRQKQIDEQKCGRSENVATLAFRADSETADGEIVKALDQKYNTLLDKLLLEAMEKQMGKADWALLNEQERQRLIMKKRLEQKRLLREGKFDEAAKLLGDGFKTEASLNNLMGENRKKYQELLEQRLRDRKEKIARGEPVDDLAMEELPESEDALDGDQEAAVDPKKLLEDLQKRYDSEKDELLSRLQGSDKRYMNEKDRQAELLRLKREQRRAQQEEKFGAAALVFGLAERNQNAAKERLKNDRSRQEQLARERLERLRNKKNSVTKAKDEENDVVIEEGGLENLVKMLEKRHELEQNMLVELYGSKDAQLLEEYDVMSLEQRQSQLNSLSTEAENEEKYEEIIKEMVSLKHCNRHHALTSQNKNERCSDDQVLVTIMADLQLIQDKESEQLLQKSLDMNEAQIKEEQQGEIKICQTKCFKNLIQLLAAPEAIKQADKDTLVEALESKYDVLKDKLILDALEKQMGASKWAEMNERERQRELLKLKLQQKKLQQEGKIDEASRLMGNLLKNDANVQSLLGASKEEQEKRLKERLEKRKQRKDAGMSEEEITELEQKEETEFEEEVAKKSTGNALQDLQKNFDAEKEALMGMLSNADTRMNNERKRQLELARLRREARKAQAEEKFDAAALVLGAAKSNQAALDASLKGARNRQEQLARERIQALKNKRQQQRAESSETKEDPSESDDPIQVQENILSTMEKHHSNERELLVEITSLQQQPDSEHRKNVKEMSPDQQNAKLFELSELRKKMNKDGSLTNEEQKSIFEEAAAIKMEQLHVTDDTKSDEEHTVKLLADLQDKQDREASNIMKDLDQKGLSTMKQILQLQNNAYQKNTNDNLASVLLSQPVEPVTDALEEELVKALKEKYDAVKDKIFEEALKAKFGEAKWAAMSEKEKQENLLAMRAMNEFNLDDEDSINNLDSIALPGMEKIIGKTRAKQDKKMRERMEKRKRAKAEGKSLDEIENEEKEEDENTEADIQNGSQALVDLQKQYEADKDAILSMMKTTASKESSERERQLALAKLRRDAMKIKREEKYDGAALVLNLAKTNQAKKDASLENERGRQEQLARERIATRKKKLEEQRTQKENESESAGEKTEAEKLEDEENQDQKDDLSEVEQLQREGTTIAKQDAVIGEMEKKHENEQNVLLDLVNSIDNDPVAMETASKIPADERAEKLNLMSIQRKKLKEKAKVFIDSQPPENQMSEDEKKNFNDTLVSTRSDQSHLLKEALSLKMVETRDNLKADPVLKDSGEEKLKEEVSVKMMADLQERQTVENNALLQAMAQSDNEMLDKMKNDQRKARRCGFHDNIAVIMFGDDKQKKKRKSETEIEKELEKEIEDEDASMQAEAQVEMEQFQAEMEKEKEEKKLSSMSDDEMKEYMKQLKQREEEKRQALQDQIEKQRQRAKERMLEKRRKRDEKEFESDMASAMIVNAQKRSNMLREKTMAMQGAQKDSLEERLRKRREERKRKQEEEAEQARQAEEAEKQRQKVEEEAKKRKEEEGNNNEAEPGTLDEPPTEKEEDKTEETQPPQVKKKKERPPLPGGGMKREKTRVEQAAEISDSKKQEMISMMMREQTSMAMKINKEQTRQEELVKQLRDKRRRKMEARNEEAAALLGLGARQKTMVEDKKKTERERQIEQIRERVNRIKHERTIGAKESSRTPSAEPDTEGNEEDKSFANIAQDADHDKMEKLAQEMEKKFKESNSQQASAGESSKPESAAEDNNTGDEQKGSSGGRGKLDDKTRAQILKDRQKSKKANKRASIAAQGAASGVDDDENTV</sequence>